<feature type="region of interest" description="Disordered" evidence="1">
    <location>
        <begin position="103"/>
        <end position="140"/>
    </location>
</feature>
<feature type="compositionally biased region" description="Low complexity" evidence="1">
    <location>
        <begin position="9"/>
        <end position="27"/>
    </location>
</feature>
<name>A0AAE1Q0N8_9EUCA</name>
<proteinExistence type="predicted"/>
<dbReference type="EMBL" id="JAWZYT010000865">
    <property type="protein sequence ID" value="KAK4318099.1"/>
    <property type="molecule type" value="Genomic_DNA"/>
</dbReference>
<comment type="caution">
    <text evidence="2">The sequence shown here is derived from an EMBL/GenBank/DDBJ whole genome shotgun (WGS) entry which is preliminary data.</text>
</comment>
<keyword evidence="3" id="KW-1185">Reference proteome</keyword>
<organism evidence="2 3">
    <name type="scientific">Petrolisthes manimaculis</name>
    <dbReference type="NCBI Taxonomy" id="1843537"/>
    <lineage>
        <taxon>Eukaryota</taxon>
        <taxon>Metazoa</taxon>
        <taxon>Ecdysozoa</taxon>
        <taxon>Arthropoda</taxon>
        <taxon>Crustacea</taxon>
        <taxon>Multicrustacea</taxon>
        <taxon>Malacostraca</taxon>
        <taxon>Eumalacostraca</taxon>
        <taxon>Eucarida</taxon>
        <taxon>Decapoda</taxon>
        <taxon>Pleocyemata</taxon>
        <taxon>Anomura</taxon>
        <taxon>Galatheoidea</taxon>
        <taxon>Porcellanidae</taxon>
        <taxon>Petrolisthes</taxon>
    </lineage>
</organism>
<evidence type="ECO:0000313" key="3">
    <source>
        <dbReference type="Proteomes" id="UP001292094"/>
    </source>
</evidence>
<feature type="compositionally biased region" description="Low complexity" evidence="1">
    <location>
        <begin position="109"/>
        <end position="119"/>
    </location>
</feature>
<dbReference type="Proteomes" id="UP001292094">
    <property type="component" value="Unassembled WGS sequence"/>
</dbReference>
<protein>
    <submittedName>
        <fullName evidence="2">Uncharacterized protein</fullName>
    </submittedName>
</protein>
<accession>A0AAE1Q0N8</accession>
<gene>
    <name evidence="2" type="ORF">Pmani_010867</name>
</gene>
<feature type="region of interest" description="Disordered" evidence="1">
    <location>
        <begin position="1"/>
        <end position="89"/>
    </location>
</feature>
<evidence type="ECO:0000256" key="1">
    <source>
        <dbReference type="SAM" id="MobiDB-lite"/>
    </source>
</evidence>
<evidence type="ECO:0000313" key="2">
    <source>
        <dbReference type="EMBL" id="KAK4318099.1"/>
    </source>
</evidence>
<sequence>MAGSGSAGNNTSPATTNNTTTTTITRTKAYNKSSEAEPSVPVKTTVRPGKRRHQSSTPPATARSESRSPRAKQRPVISRQSPPTISAAPVIAATSPAVAIPVTSGLQRSDSSGGSVSPSQLAVPRMSAEPPCPSKLPPPPVHWMAVEDNGPAQRKHCRAVTESLLSHLTSSGILVMA</sequence>
<reference evidence="2" key="1">
    <citation type="submission" date="2023-11" db="EMBL/GenBank/DDBJ databases">
        <title>Genome assemblies of two species of porcelain crab, Petrolisthes cinctipes and Petrolisthes manimaculis (Anomura: Porcellanidae).</title>
        <authorList>
            <person name="Angst P."/>
        </authorList>
    </citation>
    <scope>NUCLEOTIDE SEQUENCE</scope>
    <source>
        <strain evidence="2">PB745_02</strain>
        <tissue evidence="2">Gill</tissue>
    </source>
</reference>
<dbReference type="AlphaFoldDB" id="A0AAE1Q0N8"/>
<feature type="compositionally biased region" description="Pro residues" evidence="1">
    <location>
        <begin position="130"/>
        <end position="140"/>
    </location>
</feature>